<dbReference type="Proteomes" id="UP001222027">
    <property type="component" value="Unassembled WGS sequence"/>
</dbReference>
<comment type="subcellular location">
    <subcellularLocation>
        <location evidence="1">Membrane</location>
        <topology evidence="1">Multi-pass membrane protein</topology>
    </subcellularLocation>
</comment>
<dbReference type="InterPro" id="IPR035952">
    <property type="entry name" value="Rhomboid-like_sf"/>
</dbReference>
<dbReference type="AlphaFoldDB" id="A0AAV8RLH5"/>
<evidence type="ECO:0000256" key="6">
    <source>
        <dbReference type="SAM" id="Phobius"/>
    </source>
</evidence>
<reference evidence="8 9" key="1">
    <citation type="submission" date="2022-12" db="EMBL/GenBank/DDBJ databases">
        <title>Chromosome-scale assembly of the Ensete ventricosum genome.</title>
        <authorList>
            <person name="Dussert Y."/>
            <person name="Stocks J."/>
            <person name="Wendawek A."/>
            <person name="Woldeyes F."/>
            <person name="Nichols R.A."/>
            <person name="Borrell J.S."/>
        </authorList>
    </citation>
    <scope>NUCLEOTIDE SEQUENCE [LARGE SCALE GENOMIC DNA]</scope>
    <source>
        <strain evidence="9">cv. Maze</strain>
        <tissue evidence="8">Seeds</tissue>
    </source>
</reference>
<dbReference type="Gene3D" id="1.20.1540.10">
    <property type="entry name" value="Rhomboid-like"/>
    <property type="match status" value="1"/>
</dbReference>
<name>A0AAV8RLH5_ENSVE</name>
<dbReference type="Pfam" id="PF01694">
    <property type="entry name" value="Rhomboid"/>
    <property type="match status" value="1"/>
</dbReference>
<sequence length="316" mass="34940">MHAGPSGFHNAPVTRTLVITSAILTVAAGLRGRSHHLGLSYQDTLENLNIWKFIQSVFAFSSSPELIIGLYLLYYFRVFERQIGSNKYSVFVLFSLIVSTAFEVLALALLKDSRTRVAGPYGLIFASFIPFFFDIPVTSRFHMFGINFSDKSAIYFAGFQLLLCAWRSSFMPGICGALAGFLFRINAFGIRKLKFPKKITSVISRLFFSSASSSHASRANIRGNAHVRYAGRQRNHPSVGHIPMPEPPESSIAMLVSMGFNSSAARQALVQARNDINVATNILLEAQTQRKETSRATIKSGVRIQLAEIATSLMID</sequence>
<dbReference type="InterPro" id="IPR015940">
    <property type="entry name" value="UBA"/>
</dbReference>
<dbReference type="PANTHER" id="PTHR43066:SF21">
    <property type="entry name" value="UBIQUITIN-ASSOCIATED DOMAIN-CONTAINING PROTEIN 2"/>
    <property type="match status" value="1"/>
</dbReference>
<dbReference type="PANTHER" id="PTHR43066">
    <property type="entry name" value="RHOMBOID-RELATED PROTEIN"/>
    <property type="match status" value="1"/>
</dbReference>
<evidence type="ECO:0000256" key="2">
    <source>
        <dbReference type="ARBA" id="ARBA00009045"/>
    </source>
</evidence>
<feature type="transmembrane region" description="Helical" evidence="6">
    <location>
        <begin position="117"/>
        <end position="133"/>
    </location>
</feature>
<keyword evidence="3 6" id="KW-0812">Transmembrane</keyword>
<accession>A0AAV8RLH5</accession>
<keyword evidence="9" id="KW-1185">Reference proteome</keyword>
<organism evidence="8 9">
    <name type="scientific">Ensete ventricosum</name>
    <name type="common">Abyssinian banana</name>
    <name type="synonym">Musa ensete</name>
    <dbReference type="NCBI Taxonomy" id="4639"/>
    <lineage>
        <taxon>Eukaryota</taxon>
        <taxon>Viridiplantae</taxon>
        <taxon>Streptophyta</taxon>
        <taxon>Embryophyta</taxon>
        <taxon>Tracheophyta</taxon>
        <taxon>Spermatophyta</taxon>
        <taxon>Magnoliopsida</taxon>
        <taxon>Liliopsida</taxon>
        <taxon>Zingiberales</taxon>
        <taxon>Musaceae</taxon>
        <taxon>Ensete</taxon>
    </lineage>
</organism>
<dbReference type="GO" id="GO:0016020">
    <property type="term" value="C:membrane"/>
    <property type="evidence" value="ECO:0007669"/>
    <property type="project" value="UniProtKB-SubCell"/>
</dbReference>
<evidence type="ECO:0000256" key="5">
    <source>
        <dbReference type="ARBA" id="ARBA00023136"/>
    </source>
</evidence>
<dbReference type="GO" id="GO:0004252">
    <property type="term" value="F:serine-type endopeptidase activity"/>
    <property type="evidence" value="ECO:0007669"/>
    <property type="project" value="InterPro"/>
</dbReference>
<keyword evidence="5 6" id="KW-0472">Membrane</keyword>
<comment type="similarity">
    <text evidence="2">Belongs to the peptidase S54 family.</text>
</comment>
<feature type="transmembrane region" description="Helical" evidence="6">
    <location>
        <begin position="153"/>
        <end position="183"/>
    </location>
</feature>
<dbReference type="EMBL" id="JAQQAF010000002">
    <property type="protein sequence ID" value="KAJ8505851.1"/>
    <property type="molecule type" value="Genomic_DNA"/>
</dbReference>
<feature type="transmembrane region" description="Helical" evidence="6">
    <location>
        <begin position="88"/>
        <end position="110"/>
    </location>
</feature>
<evidence type="ECO:0000313" key="9">
    <source>
        <dbReference type="Proteomes" id="UP001222027"/>
    </source>
</evidence>
<dbReference type="InterPro" id="IPR009060">
    <property type="entry name" value="UBA-like_sf"/>
</dbReference>
<evidence type="ECO:0000256" key="3">
    <source>
        <dbReference type="ARBA" id="ARBA00022692"/>
    </source>
</evidence>
<feature type="domain" description="UBA" evidence="7">
    <location>
        <begin position="246"/>
        <end position="286"/>
    </location>
</feature>
<evidence type="ECO:0000256" key="1">
    <source>
        <dbReference type="ARBA" id="ARBA00004141"/>
    </source>
</evidence>
<dbReference type="PROSITE" id="PS50030">
    <property type="entry name" value="UBA"/>
    <property type="match status" value="1"/>
</dbReference>
<gene>
    <name evidence="8" type="ORF">OPV22_006737</name>
</gene>
<dbReference type="Pfam" id="PF00627">
    <property type="entry name" value="UBA"/>
    <property type="match status" value="1"/>
</dbReference>
<evidence type="ECO:0000256" key="4">
    <source>
        <dbReference type="ARBA" id="ARBA00022989"/>
    </source>
</evidence>
<comment type="caution">
    <text evidence="8">The sequence shown here is derived from an EMBL/GenBank/DDBJ whole genome shotgun (WGS) entry which is preliminary data.</text>
</comment>
<dbReference type="InterPro" id="IPR022764">
    <property type="entry name" value="Peptidase_S54_rhomboid_dom"/>
</dbReference>
<evidence type="ECO:0000259" key="7">
    <source>
        <dbReference type="PROSITE" id="PS50030"/>
    </source>
</evidence>
<dbReference type="SUPFAM" id="SSF46934">
    <property type="entry name" value="UBA-like"/>
    <property type="match status" value="1"/>
</dbReference>
<dbReference type="SMART" id="SM00165">
    <property type="entry name" value="UBA"/>
    <property type="match status" value="1"/>
</dbReference>
<evidence type="ECO:0000313" key="8">
    <source>
        <dbReference type="EMBL" id="KAJ8505851.1"/>
    </source>
</evidence>
<proteinExistence type="inferred from homology"/>
<keyword evidence="4 6" id="KW-1133">Transmembrane helix</keyword>
<protein>
    <recommendedName>
        <fullName evidence="7">UBA domain-containing protein</fullName>
    </recommendedName>
</protein>
<dbReference type="SUPFAM" id="SSF144091">
    <property type="entry name" value="Rhomboid-like"/>
    <property type="match status" value="1"/>
</dbReference>
<dbReference type="Gene3D" id="1.10.8.10">
    <property type="entry name" value="DNA helicase RuvA subunit, C-terminal domain"/>
    <property type="match status" value="1"/>
</dbReference>
<feature type="transmembrane region" description="Helical" evidence="6">
    <location>
        <begin position="53"/>
        <end position="76"/>
    </location>
</feature>